<evidence type="ECO:0000313" key="4">
    <source>
        <dbReference type="EMBL" id="KDN95960.1"/>
    </source>
</evidence>
<name>A0A067A0R3_HYDMR</name>
<comment type="caution">
    <text evidence="4">The sequence shown here is derived from an EMBL/GenBank/DDBJ whole genome shotgun (WGS) entry which is preliminary data.</text>
</comment>
<organism evidence="4 5">
    <name type="scientific">Hydrogenovibrio marinus</name>
    <dbReference type="NCBI Taxonomy" id="28885"/>
    <lineage>
        <taxon>Bacteria</taxon>
        <taxon>Pseudomonadati</taxon>
        <taxon>Pseudomonadota</taxon>
        <taxon>Gammaproteobacteria</taxon>
        <taxon>Thiotrichales</taxon>
        <taxon>Piscirickettsiaceae</taxon>
        <taxon>Hydrogenovibrio</taxon>
    </lineage>
</organism>
<protein>
    <recommendedName>
        <fullName evidence="3">HPt domain-containing protein</fullName>
    </recommendedName>
</protein>
<dbReference type="InterPro" id="IPR008207">
    <property type="entry name" value="Sig_transdc_His_kin_Hpt_dom"/>
</dbReference>
<dbReference type="CDD" id="cd00088">
    <property type="entry name" value="HPT"/>
    <property type="match status" value="1"/>
</dbReference>
<sequence>MLKEVIGEDLKEILEVFLQTAPGELAAIQQAFDQQDQAGLRLHSHTLKGSAANVGATGLSLQAKKVEDAVKANDLSSVGEDIQQIEETLSAVLQALQDYINKI</sequence>
<evidence type="ECO:0000259" key="3">
    <source>
        <dbReference type="PROSITE" id="PS50894"/>
    </source>
</evidence>
<keyword evidence="5" id="KW-1185">Reference proteome</keyword>
<feature type="domain" description="HPt" evidence="3">
    <location>
        <begin position="6"/>
        <end position="103"/>
    </location>
</feature>
<dbReference type="STRING" id="28885.EI16_06650"/>
<dbReference type="InterPro" id="IPR036641">
    <property type="entry name" value="HPT_dom_sf"/>
</dbReference>
<evidence type="ECO:0000256" key="1">
    <source>
        <dbReference type="ARBA" id="ARBA00023012"/>
    </source>
</evidence>
<dbReference type="SUPFAM" id="SSF47226">
    <property type="entry name" value="Histidine-containing phosphotransfer domain, HPT domain"/>
    <property type="match status" value="1"/>
</dbReference>
<proteinExistence type="predicted"/>
<keyword evidence="2" id="KW-0597">Phosphoprotein</keyword>
<dbReference type="AlphaFoldDB" id="A0A067A0R3"/>
<dbReference type="Gene3D" id="1.20.120.160">
    <property type="entry name" value="HPT domain"/>
    <property type="match status" value="1"/>
</dbReference>
<accession>A0A067A0R3</accession>
<feature type="modified residue" description="Phosphohistidine" evidence="2">
    <location>
        <position position="45"/>
    </location>
</feature>
<evidence type="ECO:0000256" key="2">
    <source>
        <dbReference type="PROSITE-ProRule" id="PRU00110"/>
    </source>
</evidence>
<keyword evidence="1" id="KW-0902">Two-component regulatory system</keyword>
<dbReference type="Proteomes" id="UP000027341">
    <property type="component" value="Unassembled WGS sequence"/>
</dbReference>
<dbReference type="EMBL" id="JMIU01000001">
    <property type="protein sequence ID" value="KDN95960.1"/>
    <property type="molecule type" value="Genomic_DNA"/>
</dbReference>
<dbReference type="GO" id="GO:0004672">
    <property type="term" value="F:protein kinase activity"/>
    <property type="evidence" value="ECO:0007669"/>
    <property type="project" value="UniProtKB-ARBA"/>
</dbReference>
<dbReference type="Pfam" id="PF01627">
    <property type="entry name" value="Hpt"/>
    <property type="match status" value="1"/>
</dbReference>
<reference evidence="4 5" key="1">
    <citation type="submission" date="2014-04" db="EMBL/GenBank/DDBJ databases">
        <title>Draft genome sequence of Hydrogenovibrio marinus MH-110, a model organism for aerobic H2 metabolism.</title>
        <authorList>
            <person name="Cha H.J."/>
            <person name="Jo B.H."/>
            <person name="Hwang B.H."/>
        </authorList>
    </citation>
    <scope>NUCLEOTIDE SEQUENCE [LARGE SCALE GENOMIC DNA]</scope>
    <source>
        <strain evidence="4 5">MH-110</strain>
    </source>
</reference>
<dbReference type="SMART" id="SM00073">
    <property type="entry name" value="HPT"/>
    <property type="match status" value="1"/>
</dbReference>
<gene>
    <name evidence="4" type="ORF">EI16_06650</name>
</gene>
<dbReference type="GO" id="GO:0000160">
    <property type="term" value="P:phosphorelay signal transduction system"/>
    <property type="evidence" value="ECO:0007669"/>
    <property type="project" value="UniProtKB-KW"/>
</dbReference>
<dbReference type="PROSITE" id="PS50894">
    <property type="entry name" value="HPT"/>
    <property type="match status" value="1"/>
</dbReference>
<evidence type="ECO:0000313" key="5">
    <source>
        <dbReference type="Proteomes" id="UP000027341"/>
    </source>
</evidence>